<keyword evidence="1" id="KW-0732">Signal</keyword>
<comment type="caution">
    <text evidence="2">The sequence shown here is derived from an EMBL/GenBank/DDBJ whole genome shotgun (WGS) entry which is preliminary data.</text>
</comment>
<dbReference type="Proteomes" id="UP000429229">
    <property type="component" value="Unassembled WGS sequence"/>
</dbReference>
<dbReference type="Gene3D" id="1.25.40.10">
    <property type="entry name" value="Tetratricopeptide repeat domain"/>
    <property type="match status" value="1"/>
</dbReference>
<evidence type="ECO:0000313" key="2">
    <source>
        <dbReference type="EMBL" id="MXP08932.1"/>
    </source>
</evidence>
<dbReference type="EMBL" id="WTYR01000001">
    <property type="protein sequence ID" value="MXP08932.1"/>
    <property type="molecule type" value="Genomic_DNA"/>
</dbReference>
<accession>A0A6I4U370</accession>
<dbReference type="AlphaFoldDB" id="A0A6I4U370"/>
<evidence type="ECO:0000256" key="1">
    <source>
        <dbReference type="SAM" id="SignalP"/>
    </source>
</evidence>
<name>A0A6I4U370_9SPHN</name>
<keyword evidence="3" id="KW-1185">Reference proteome</keyword>
<reference evidence="2 3" key="1">
    <citation type="submission" date="2019-12" db="EMBL/GenBank/DDBJ databases">
        <title>Genomic-based taxomic classification of the family Erythrobacteraceae.</title>
        <authorList>
            <person name="Xu L."/>
        </authorList>
    </citation>
    <scope>NUCLEOTIDE SEQUENCE [LARGE SCALE GENOMIC DNA]</scope>
    <source>
        <strain evidence="2 3">LMG 29519</strain>
    </source>
</reference>
<dbReference type="RefSeq" id="WP_160615444.1">
    <property type="nucleotide sequence ID" value="NZ_WTYR01000001.1"/>
</dbReference>
<feature type="chain" id="PRO_5026035331" description="Outer membrane assembly lipoprotein YfiO" evidence="1">
    <location>
        <begin position="28"/>
        <end position="711"/>
    </location>
</feature>
<evidence type="ECO:0008006" key="4">
    <source>
        <dbReference type="Google" id="ProtNLM"/>
    </source>
</evidence>
<protein>
    <recommendedName>
        <fullName evidence="4">Outer membrane assembly lipoprotein YfiO</fullName>
    </recommendedName>
</protein>
<gene>
    <name evidence="2" type="ORF">GRI68_01905</name>
</gene>
<feature type="signal peptide" evidence="1">
    <location>
        <begin position="1"/>
        <end position="27"/>
    </location>
</feature>
<sequence>MAKRIQGQLIGAAAIATGLLAATPVSASSDMGCYFSVSLENATSTCSNTAAIAPGNDSRVNLILLIRDARGLRPMPTSRPEPGPWSEFDSTHFGLDDIWQAYWPRKEEEDGDRYGAFGGSRCQSLESGTAAFTSALEAAGGVLAPVQRSLIKGRDALGATCAADARAGRAGLEFYVPSRGVANAFYRYLVASNAFYAGEWNLARRAYRSLTKSDDPWVRETALYMLGRVDINAAQDGAFGQWGDFLGAAKANTAEAERAGRLFDLYLSAYPDGRYAKSARGLKRRGMWLAGQRKALTHTYAEAMATLDPASSDFSRMLDEIDNIVLRDGEMVEALVDPLLLATRDLMRMRRFPGSESDEGDDLISTAVLAAQAPLFEGRRELFTFLQANHAYYVARDDGRVLELIPDAARPDSYDALAFSRQVLRGQALARRGDRNEAAFWRDLINGAEPVYQRPLAELGLALNYERNGQLDKVFAARSPITDSFIRTTLLRDSAGPEILRAAVRDASLPASERRTALRALLWKDLSRGHYAAFVADHELLQGFAKDAPFDEETYTGERYPLDEFRSGRWSEEYECPAIVTTAATLARNPNDVHAMLCLGDFYRLNGFVMDAGRYENSPPGAPRELGDGPDAFPGALIPRQALYQQVIAHRSAKSADRAYALYRAVRCYAPTGSNDCGGKDVAQSQRRAWFHELKTRYTDSRWARELKYYW</sequence>
<organism evidence="2 3">
    <name type="scientific">Alteriqipengyuania halimionae</name>
    <dbReference type="NCBI Taxonomy" id="1926630"/>
    <lineage>
        <taxon>Bacteria</taxon>
        <taxon>Pseudomonadati</taxon>
        <taxon>Pseudomonadota</taxon>
        <taxon>Alphaproteobacteria</taxon>
        <taxon>Sphingomonadales</taxon>
        <taxon>Erythrobacteraceae</taxon>
        <taxon>Alteriqipengyuania</taxon>
    </lineage>
</organism>
<evidence type="ECO:0000313" key="3">
    <source>
        <dbReference type="Proteomes" id="UP000429229"/>
    </source>
</evidence>
<dbReference type="InterPro" id="IPR011990">
    <property type="entry name" value="TPR-like_helical_dom_sf"/>
</dbReference>
<dbReference type="OrthoDB" id="5583261at2"/>
<proteinExistence type="predicted"/>